<dbReference type="HOGENOM" id="CLU_074237_2_0_6"/>
<gene>
    <name evidence="7 12" type="primary">rplK</name>
    <name evidence="12" type="ordered locus">RIEPE_0409</name>
</gene>
<dbReference type="Pfam" id="PF03946">
    <property type="entry name" value="Ribosomal_L11_N"/>
    <property type="match status" value="1"/>
</dbReference>
<evidence type="ECO:0000313" key="12">
    <source>
        <dbReference type="EMBL" id="ADD79600.1"/>
    </source>
</evidence>
<comment type="function">
    <text evidence="7 9">Forms part of the ribosomal stalk which helps the ribosome interact with GTP-bound translation factors.</text>
</comment>
<dbReference type="SUPFAM" id="SSF54747">
    <property type="entry name" value="Ribosomal L11/L12e N-terminal domain"/>
    <property type="match status" value="1"/>
</dbReference>
<reference evidence="12" key="1">
    <citation type="submission" date="2008-05" db="EMBL/GenBank/DDBJ databases">
        <title>Genome sequence of Riesia pediculicola USDA.</title>
        <authorList>
            <person name="Kirkness E.F."/>
        </authorList>
    </citation>
    <scope>NUCLEOTIDE SEQUENCE [LARGE SCALE GENOMIC DNA]</scope>
    <source>
        <strain evidence="12">USDA</strain>
    </source>
</reference>
<evidence type="ECO:0000313" key="13">
    <source>
        <dbReference type="Proteomes" id="UP000001700"/>
    </source>
</evidence>
<dbReference type="GO" id="GO:0022625">
    <property type="term" value="C:cytosolic large ribosomal subunit"/>
    <property type="evidence" value="ECO:0007669"/>
    <property type="project" value="TreeGrafter"/>
</dbReference>
<dbReference type="Pfam" id="PF00298">
    <property type="entry name" value="Ribosomal_L11"/>
    <property type="match status" value="1"/>
</dbReference>
<dbReference type="InterPro" id="IPR020785">
    <property type="entry name" value="Ribosomal_uL11_CS"/>
</dbReference>
<evidence type="ECO:0000256" key="8">
    <source>
        <dbReference type="RuleBase" id="RU003978"/>
    </source>
</evidence>
<dbReference type="GO" id="GO:0003735">
    <property type="term" value="F:structural constituent of ribosome"/>
    <property type="evidence" value="ECO:0007669"/>
    <property type="project" value="InterPro"/>
</dbReference>
<organism evidence="12 13">
    <name type="scientific">Riesia pediculicola (strain USDA)</name>
    <dbReference type="NCBI Taxonomy" id="515618"/>
    <lineage>
        <taxon>Bacteria</taxon>
        <taxon>Pseudomonadati</taxon>
        <taxon>Pseudomonadota</taxon>
        <taxon>Gammaproteobacteria</taxon>
        <taxon>Enterobacterales</taxon>
        <taxon>Enterobacteriaceae</taxon>
        <taxon>Candidatus Riesia</taxon>
    </lineage>
</organism>
<dbReference type="InterPro" id="IPR000911">
    <property type="entry name" value="Ribosomal_uL11"/>
</dbReference>
<dbReference type="GO" id="GO:0006412">
    <property type="term" value="P:translation"/>
    <property type="evidence" value="ECO:0007669"/>
    <property type="project" value="UniProtKB-UniRule"/>
</dbReference>
<dbReference type="AlphaFoldDB" id="D4G8J7"/>
<comment type="PTM">
    <text evidence="7 9">One or more lysine residues are methylated.</text>
</comment>
<dbReference type="PANTHER" id="PTHR11661">
    <property type="entry name" value="60S RIBOSOMAL PROTEIN L12"/>
    <property type="match status" value="1"/>
</dbReference>
<evidence type="ECO:0000256" key="9">
    <source>
        <dbReference type="RuleBase" id="RU003979"/>
    </source>
</evidence>
<evidence type="ECO:0000256" key="6">
    <source>
        <dbReference type="ARBA" id="ARBA00023274"/>
    </source>
</evidence>
<proteinExistence type="inferred from homology"/>
<dbReference type="KEGG" id="rip:RIEPE_0409"/>
<evidence type="ECO:0000256" key="1">
    <source>
        <dbReference type="ARBA" id="ARBA00010537"/>
    </source>
</evidence>
<evidence type="ECO:0000256" key="7">
    <source>
        <dbReference type="HAMAP-Rule" id="MF_00736"/>
    </source>
</evidence>
<comment type="subunit">
    <text evidence="7">Part of the ribosomal stalk of the 50S ribosomal subunit. Interacts with L10 and the large rRNA to form the base of the stalk. L10 forms an elongated spine to which L12 dimers bind in a sequential fashion forming a multimeric L10(L12)X complex.</text>
</comment>
<name>D4G8J7_RIEPU</name>
<dbReference type="CDD" id="cd00349">
    <property type="entry name" value="Ribosomal_L11"/>
    <property type="match status" value="1"/>
</dbReference>
<dbReference type="GO" id="GO:0070180">
    <property type="term" value="F:large ribosomal subunit rRNA binding"/>
    <property type="evidence" value="ECO:0007669"/>
    <property type="project" value="UniProtKB-UniRule"/>
</dbReference>
<evidence type="ECO:0000256" key="5">
    <source>
        <dbReference type="ARBA" id="ARBA00022980"/>
    </source>
</evidence>
<dbReference type="InterPro" id="IPR036769">
    <property type="entry name" value="Ribosomal_uL11_C_sf"/>
</dbReference>
<evidence type="ECO:0000259" key="10">
    <source>
        <dbReference type="Pfam" id="PF00298"/>
    </source>
</evidence>
<dbReference type="Gene3D" id="3.30.1550.10">
    <property type="entry name" value="Ribosomal protein L11/L12, N-terminal domain"/>
    <property type="match status" value="1"/>
</dbReference>
<dbReference type="Proteomes" id="UP000001700">
    <property type="component" value="Chromosome"/>
</dbReference>
<dbReference type="eggNOG" id="COG0080">
    <property type="taxonomic scope" value="Bacteria"/>
</dbReference>
<keyword evidence="5 7" id="KW-0689">Ribosomal protein</keyword>
<dbReference type="SUPFAM" id="SSF46906">
    <property type="entry name" value="Ribosomal protein L11, C-terminal domain"/>
    <property type="match status" value="1"/>
</dbReference>
<dbReference type="InterPro" id="IPR036796">
    <property type="entry name" value="Ribosomal_uL11_N_sf"/>
</dbReference>
<evidence type="ECO:0000256" key="3">
    <source>
        <dbReference type="ARBA" id="ARBA00022730"/>
    </source>
</evidence>
<evidence type="ECO:0000259" key="11">
    <source>
        <dbReference type="Pfam" id="PF03946"/>
    </source>
</evidence>
<dbReference type="PANTHER" id="PTHR11661:SF1">
    <property type="entry name" value="LARGE RIBOSOMAL SUBUNIT PROTEIN UL11M"/>
    <property type="match status" value="1"/>
</dbReference>
<keyword evidence="13" id="KW-1185">Reference proteome</keyword>
<keyword evidence="3 7" id="KW-0699">rRNA-binding</keyword>
<keyword evidence="4 7" id="KW-0694">RNA-binding</keyword>
<dbReference type="EMBL" id="CP001085">
    <property type="protein sequence ID" value="ADD79600.1"/>
    <property type="molecule type" value="Genomic_DNA"/>
</dbReference>
<evidence type="ECO:0000256" key="2">
    <source>
        <dbReference type="ARBA" id="ARBA00022481"/>
    </source>
</evidence>
<evidence type="ECO:0000256" key="4">
    <source>
        <dbReference type="ARBA" id="ARBA00022884"/>
    </source>
</evidence>
<dbReference type="InterPro" id="IPR006519">
    <property type="entry name" value="Ribosomal_uL11_bac-typ"/>
</dbReference>
<comment type="similarity">
    <text evidence="1 7 8">Belongs to the universal ribosomal protein uL11 family.</text>
</comment>
<dbReference type="STRING" id="515618.RIEPE_0409"/>
<dbReference type="NCBIfam" id="TIGR01632">
    <property type="entry name" value="L11_bact"/>
    <property type="match status" value="1"/>
</dbReference>
<dbReference type="HAMAP" id="MF_00736">
    <property type="entry name" value="Ribosomal_uL11"/>
    <property type="match status" value="1"/>
</dbReference>
<feature type="domain" description="Large ribosomal subunit protein uL11 N-terminal" evidence="11">
    <location>
        <begin position="46"/>
        <end position="104"/>
    </location>
</feature>
<dbReference type="InterPro" id="IPR020784">
    <property type="entry name" value="Ribosomal_uL11_N"/>
</dbReference>
<dbReference type="PROSITE" id="PS00359">
    <property type="entry name" value="RIBOSOMAL_L11"/>
    <property type="match status" value="1"/>
</dbReference>
<dbReference type="FunFam" id="1.10.10.250:FF:000001">
    <property type="entry name" value="50S ribosomal protein L11"/>
    <property type="match status" value="1"/>
</dbReference>
<keyword evidence="6 7" id="KW-0687">Ribonucleoprotein</keyword>
<keyword evidence="2 7" id="KW-0488">Methylation</keyword>
<protein>
    <recommendedName>
        <fullName evidence="7">Large ribosomal subunit protein uL11</fullName>
    </recommendedName>
</protein>
<dbReference type="InterPro" id="IPR020783">
    <property type="entry name" value="Ribosomal_uL11_C"/>
</dbReference>
<accession>D4G8J7</accession>
<feature type="domain" description="Large ribosomal subunit protein uL11 C-terminal" evidence="10">
    <location>
        <begin position="109"/>
        <end position="177"/>
    </location>
</feature>
<sequence length="178" mass="20099">MSSILAKWKKYKISSLLVEKYFKFSFHVKFKKILKRKMKKKIQAKIKLRIPARQATPNPPVGPILGQKGINIMNFCKIFNEKTSSAEKGIIVSVLVYLYPDKSFDVIIKTPPTSELLKKFSGIESGSSKPNLKKVGKVSKEQIKKIAEIKMKDMNTHDLSSIIKSVKGTARSMGLEIN</sequence>
<dbReference type="Gene3D" id="1.10.10.250">
    <property type="entry name" value="Ribosomal protein L11, C-terminal domain"/>
    <property type="match status" value="1"/>
</dbReference>
<dbReference type="SMART" id="SM00649">
    <property type="entry name" value="RL11"/>
    <property type="match status" value="1"/>
</dbReference>